<dbReference type="PROSITE" id="PS50119">
    <property type="entry name" value="ZF_BBOX"/>
    <property type="match status" value="1"/>
</dbReference>
<reference evidence="7" key="1">
    <citation type="submission" date="2017-05" db="UniProtKB">
        <authorList>
            <consortium name="EnsemblMetazoa"/>
        </authorList>
    </citation>
    <scope>IDENTIFICATION</scope>
</reference>
<dbReference type="PROSITE" id="PS50089">
    <property type="entry name" value="ZF_RING_2"/>
    <property type="match status" value="1"/>
</dbReference>
<evidence type="ECO:0000313" key="7">
    <source>
        <dbReference type="EnsemblMetazoa" id="Aqu2.1.43066_001"/>
    </source>
</evidence>
<feature type="domain" description="B box-type" evidence="6">
    <location>
        <begin position="129"/>
        <end position="162"/>
    </location>
</feature>
<evidence type="ECO:0000256" key="2">
    <source>
        <dbReference type="ARBA" id="ARBA00022771"/>
    </source>
</evidence>
<keyword evidence="3" id="KW-0862">Zinc</keyword>
<evidence type="ECO:0000256" key="1">
    <source>
        <dbReference type="ARBA" id="ARBA00022723"/>
    </source>
</evidence>
<dbReference type="PANTHER" id="PTHR25462">
    <property type="entry name" value="BONUS, ISOFORM C-RELATED"/>
    <property type="match status" value="1"/>
</dbReference>
<proteinExistence type="predicted"/>
<dbReference type="GO" id="GO:0008270">
    <property type="term" value="F:zinc ion binding"/>
    <property type="evidence" value="ECO:0007669"/>
    <property type="project" value="UniProtKB-KW"/>
</dbReference>
<evidence type="ECO:0000259" key="5">
    <source>
        <dbReference type="PROSITE" id="PS50089"/>
    </source>
</evidence>
<dbReference type="InterPro" id="IPR027370">
    <property type="entry name" value="Znf-RING_euk"/>
</dbReference>
<dbReference type="EnsemblMetazoa" id="Aqu2.1.43066_001">
    <property type="protein sequence ID" value="Aqu2.1.43066_001"/>
    <property type="gene ID" value="Aqu2.1.43066"/>
</dbReference>
<dbReference type="InterPro" id="IPR013083">
    <property type="entry name" value="Znf_RING/FYVE/PHD"/>
</dbReference>
<dbReference type="Pfam" id="PF13445">
    <property type="entry name" value="zf-RING_UBOX"/>
    <property type="match status" value="1"/>
</dbReference>
<protein>
    <recommendedName>
        <fullName evidence="8">RING-type domain-containing protein</fullName>
    </recommendedName>
</protein>
<keyword evidence="1" id="KW-0479">Metal-binding</keyword>
<dbReference type="PANTHER" id="PTHR25462:SF296">
    <property type="entry name" value="MEIOTIC P26, ISOFORM F"/>
    <property type="match status" value="1"/>
</dbReference>
<evidence type="ECO:0000256" key="3">
    <source>
        <dbReference type="ARBA" id="ARBA00022833"/>
    </source>
</evidence>
<dbReference type="SUPFAM" id="SSF57845">
    <property type="entry name" value="B-box zinc-binding domain"/>
    <property type="match status" value="1"/>
</dbReference>
<dbReference type="AlphaFoldDB" id="A0A1X7VRR3"/>
<dbReference type="InterPro" id="IPR000315">
    <property type="entry name" value="Znf_B-box"/>
</dbReference>
<evidence type="ECO:0008006" key="8">
    <source>
        <dbReference type="Google" id="ProtNLM"/>
    </source>
</evidence>
<dbReference type="InterPro" id="IPR001841">
    <property type="entry name" value="Znf_RING"/>
</dbReference>
<feature type="domain" description="RING-type" evidence="5">
    <location>
        <begin position="19"/>
        <end position="64"/>
    </location>
</feature>
<accession>A0A1X7VRR3</accession>
<dbReference type="SMART" id="SM00184">
    <property type="entry name" value="RING"/>
    <property type="match status" value="1"/>
</dbReference>
<evidence type="ECO:0000256" key="4">
    <source>
        <dbReference type="PROSITE-ProRule" id="PRU00024"/>
    </source>
</evidence>
<keyword evidence="2 4" id="KW-0863">Zinc-finger</keyword>
<dbReference type="Gene3D" id="3.30.160.60">
    <property type="entry name" value="Classic Zinc Finger"/>
    <property type="match status" value="1"/>
</dbReference>
<dbReference type="InterPro" id="IPR017907">
    <property type="entry name" value="Znf_RING_CS"/>
</dbReference>
<dbReference type="InterPro" id="IPR047153">
    <property type="entry name" value="TRIM45/56/19-like"/>
</dbReference>
<name>A0A1X7VRR3_AMPQE</name>
<evidence type="ECO:0000259" key="6">
    <source>
        <dbReference type="PROSITE" id="PS50119"/>
    </source>
</evidence>
<dbReference type="eggNOG" id="KOG2177">
    <property type="taxonomic scope" value="Eukaryota"/>
</dbReference>
<dbReference type="SUPFAM" id="SSF57850">
    <property type="entry name" value="RING/U-box"/>
    <property type="match status" value="1"/>
</dbReference>
<dbReference type="OMA" id="ICINCTS"/>
<dbReference type="Gene3D" id="3.30.40.10">
    <property type="entry name" value="Zinc/RING finger domain, C3HC4 (zinc finger)"/>
    <property type="match status" value="1"/>
</dbReference>
<dbReference type="Pfam" id="PF00643">
    <property type="entry name" value="zf-B_box"/>
    <property type="match status" value="1"/>
</dbReference>
<dbReference type="InParanoid" id="A0A1X7VRR3"/>
<dbReference type="PROSITE" id="PS00518">
    <property type="entry name" value="ZF_RING_1"/>
    <property type="match status" value="1"/>
</dbReference>
<organism evidence="7">
    <name type="scientific">Amphimedon queenslandica</name>
    <name type="common">Sponge</name>
    <dbReference type="NCBI Taxonomy" id="400682"/>
    <lineage>
        <taxon>Eukaryota</taxon>
        <taxon>Metazoa</taxon>
        <taxon>Porifera</taxon>
        <taxon>Demospongiae</taxon>
        <taxon>Heteroscleromorpha</taxon>
        <taxon>Haplosclerida</taxon>
        <taxon>Niphatidae</taxon>
        <taxon>Amphimedon</taxon>
    </lineage>
</organism>
<dbReference type="OrthoDB" id="2401965at2759"/>
<sequence length="167" mass="18790">MASSRGSYYFKKLEEQLTCSVCLELYTNPRILPCHHSFCLKCLEGVPLCPKPENNYYLHCPICRCITEIPGTVGVSDLPLAFELNNFRDIYDKMKLSEHSSQSKSSQVASTVSASGHDSTVTTTVVPCHHSDKKQIFCETCNTLICINCTSESHKSHSWNSLEESYR</sequence>